<dbReference type="PANTHER" id="PTHR46754">
    <property type="entry name" value="MKI67 FHA DOMAIN-INTERACTING NUCLEOLAR PHOSPHOPROTEIN"/>
    <property type="match status" value="1"/>
</dbReference>
<feature type="compositionally biased region" description="Basic and acidic residues" evidence="5">
    <location>
        <begin position="52"/>
        <end position="64"/>
    </location>
</feature>
<evidence type="ECO:0000256" key="1">
    <source>
        <dbReference type="ARBA" id="ARBA00004604"/>
    </source>
</evidence>
<evidence type="ECO:0000313" key="8">
    <source>
        <dbReference type="Proteomes" id="UP001295423"/>
    </source>
</evidence>
<evidence type="ECO:0000256" key="5">
    <source>
        <dbReference type="SAM" id="MobiDB-lite"/>
    </source>
</evidence>
<evidence type="ECO:0000256" key="4">
    <source>
        <dbReference type="PROSITE-ProRule" id="PRU00176"/>
    </source>
</evidence>
<evidence type="ECO:0000259" key="6">
    <source>
        <dbReference type="PROSITE" id="PS50102"/>
    </source>
</evidence>
<evidence type="ECO:0000256" key="2">
    <source>
        <dbReference type="ARBA" id="ARBA00022884"/>
    </source>
</evidence>
<dbReference type="InterPro" id="IPR012677">
    <property type="entry name" value="Nucleotide-bd_a/b_plait_sf"/>
</dbReference>
<dbReference type="AlphaFoldDB" id="A0AAD2CCG3"/>
<dbReference type="GO" id="GO:0005730">
    <property type="term" value="C:nucleolus"/>
    <property type="evidence" value="ECO:0007669"/>
    <property type="project" value="UniProtKB-SubCell"/>
</dbReference>
<feature type="compositionally biased region" description="Basic residues" evidence="5">
    <location>
        <begin position="256"/>
        <end position="265"/>
    </location>
</feature>
<evidence type="ECO:0000313" key="7">
    <source>
        <dbReference type="EMBL" id="CAJ1924215.1"/>
    </source>
</evidence>
<dbReference type="EMBL" id="CAKOGP040000002">
    <property type="protein sequence ID" value="CAJ1924215.1"/>
    <property type="molecule type" value="Genomic_DNA"/>
</dbReference>
<dbReference type="GO" id="GO:0003723">
    <property type="term" value="F:RNA binding"/>
    <property type="evidence" value="ECO:0007669"/>
    <property type="project" value="UniProtKB-UniRule"/>
</dbReference>
<dbReference type="CDD" id="cd12307">
    <property type="entry name" value="RRM_NIFK_like"/>
    <property type="match status" value="1"/>
</dbReference>
<comment type="caution">
    <text evidence="7">The sequence shown here is derived from an EMBL/GenBank/DDBJ whole genome shotgun (WGS) entry which is preliminary data.</text>
</comment>
<keyword evidence="3" id="KW-0539">Nucleus</keyword>
<proteinExistence type="predicted"/>
<protein>
    <recommendedName>
        <fullName evidence="6">RRM domain-containing protein</fullName>
    </recommendedName>
</protein>
<feature type="region of interest" description="Disordered" evidence="5">
    <location>
        <begin position="1"/>
        <end position="77"/>
    </location>
</feature>
<reference evidence="7" key="1">
    <citation type="submission" date="2023-08" db="EMBL/GenBank/DDBJ databases">
        <authorList>
            <person name="Audoor S."/>
            <person name="Bilcke G."/>
        </authorList>
    </citation>
    <scope>NUCLEOTIDE SEQUENCE</scope>
</reference>
<keyword evidence="2 4" id="KW-0694">RNA-binding</keyword>
<dbReference type="InterPro" id="IPR000504">
    <property type="entry name" value="RRM_dom"/>
</dbReference>
<dbReference type="InterPro" id="IPR035979">
    <property type="entry name" value="RBD_domain_sf"/>
</dbReference>
<comment type="subcellular location">
    <subcellularLocation>
        <location evidence="1">Nucleus</location>
        <location evidence="1">Nucleolus</location>
    </subcellularLocation>
</comment>
<feature type="domain" description="RRM" evidence="6">
    <location>
        <begin position="86"/>
        <end position="164"/>
    </location>
</feature>
<feature type="compositionally biased region" description="Low complexity" evidence="5">
    <location>
        <begin position="312"/>
        <end position="322"/>
    </location>
</feature>
<feature type="region of interest" description="Disordered" evidence="5">
    <location>
        <begin position="237"/>
        <end position="369"/>
    </location>
</feature>
<dbReference type="SUPFAM" id="SSF54928">
    <property type="entry name" value="RNA-binding domain, RBD"/>
    <property type="match status" value="1"/>
</dbReference>
<dbReference type="Gene3D" id="3.30.70.330">
    <property type="match status" value="1"/>
</dbReference>
<accession>A0AAD2CCG3</accession>
<dbReference type="Pfam" id="PF00076">
    <property type="entry name" value="RRM_1"/>
    <property type="match status" value="1"/>
</dbReference>
<dbReference type="SMART" id="SM00360">
    <property type="entry name" value="RRM"/>
    <property type="match status" value="1"/>
</dbReference>
<organism evidence="7 8">
    <name type="scientific">Cylindrotheca closterium</name>
    <dbReference type="NCBI Taxonomy" id="2856"/>
    <lineage>
        <taxon>Eukaryota</taxon>
        <taxon>Sar</taxon>
        <taxon>Stramenopiles</taxon>
        <taxon>Ochrophyta</taxon>
        <taxon>Bacillariophyta</taxon>
        <taxon>Bacillariophyceae</taxon>
        <taxon>Bacillariophycidae</taxon>
        <taxon>Bacillariales</taxon>
        <taxon>Bacillariaceae</taxon>
        <taxon>Cylindrotheca</taxon>
    </lineage>
</organism>
<gene>
    <name evidence="7" type="ORF">CYCCA115_LOCUS1073</name>
</gene>
<name>A0AAD2CCG3_9STRA</name>
<evidence type="ECO:0000256" key="3">
    <source>
        <dbReference type="ARBA" id="ARBA00023242"/>
    </source>
</evidence>
<feature type="compositionally biased region" description="Low complexity" evidence="5">
    <location>
        <begin position="266"/>
        <end position="284"/>
    </location>
</feature>
<dbReference type="PROSITE" id="PS50102">
    <property type="entry name" value="RRM"/>
    <property type="match status" value="1"/>
</dbReference>
<feature type="compositionally biased region" description="Low complexity" evidence="5">
    <location>
        <begin position="293"/>
        <end position="304"/>
    </location>
</feature>
<sequence length="369" mass="40808">MSKTLHRNLQAKMSALKGPEWDSSDEEEEALSKSSGGRQSKADRKRSKKAQKHADKSSGLKMEDGVSDDEDEDGEKKIVKKYEKPTVLYVGHLPVELEERDLRTFLSQFGNVIHSRISRSLQTGHSRGYGFVQFSDPETAKIVAETLQGYFLGKKRLVCHLIDKPDDGLFFDTDRLIAQRKNDLQVERKRRRENLGNASKMKEITARLVQREMKKRKKLQDLGIDYDFPGYEGSLAAQTDKENSEEPAELSTPKSDKKKKEKKRSNSVSSVGSANSANSSSSATKKSKRKESIGSVGSAGSSSSKSKRKDSIGSVGSNASSVSKKKQKKRRNSEGSGDAAGKKELVKAATTTPTSSSKKKKNKKSRKSL</sequence>
<dbReference type="Proteomes" id="UP001295423">
    <property type="component" value="Unassembled WGS sequence"/>
</dbReference>
<feature type="compositionally biased region" description="Basic residues" evidence="5">
    <location>
        <begin position="357"/>
        <end position="369"/>
    </location>
</feature>
<keyword evidence="8" id="KW-1185">Reference proteome</keyword>